<gene>
    <name evidence="1" type="ORF">CERSUDRAFT_87349</name>
</gene>
<dbReference type="AlphaFoldDB" id="M2PCS1"/>
<dbReference type="Proteomes" id="UP000016930">
    <property type="component" value="Unassembled WGS sequence"/>
</dbReference>
<evidence type="ECO:0000313" key="1">
    <source>
        <dbReference type="EMBL" id="EMD33509.1"/>
    </source>
</evidence>
<sequence length="86" mass="9535">MFHTAGLARSPLGLSMVRQETRGPTKAMVVVQRYLRHSFHLHGPLCDIEAPHGTAIAMGSCRYSEASMAIRRQRLAECMPGVLRLC</sequence>
<dbReference type="HOGENOM" id="CLU_2497678_0_0_1"/>
<evidence type="ECO:0000313" key="2">
    <source>
        <dbReference type="Proteomes" id="UP000016930"/>
    </source>
</evidence>
<dbReference type="EMBL" id="KB445806">
    <property type="protein sequence ID" value="EMD33509.1"/>
    <property type="molecule type" value="Genomic_DNA"/>
</dbReference>
<accession>M2PCS1</accession>
<protein>
    <submittedName>
        <fullName evidence="1">Uncharacterized protein</fullName>
    </submittedName>
</protein>
<name>M2PCS1_CERS8</name>
<keyword evidence="2" id="KW-1185">Reference proteome</keyword>
<proteinExistence type="predicted"/>
<organism evidence="1 2">
    <name type="scientific">Ceriporiopsis subvermispora (strain B)</name>
    <name type="common">White-rot fungus</name>
    <name type="synonym">Gelatoporia subvermispora</name>
    <dbReference type="NCBI Taxonomy" id="914234"/>
    <lineage>
        <taxon>Eukaryota</taxon>
        <taxon>Fungi</taxon>
        <taxon>Dikarya</taxon>
        <taxon>Basidiomycota</taxon>
        <taxon>Agaricomycotina</taxon>
        <taxon>Agaricomycetes</taxon>
        <taxon>Polyporales</taxon>
        <taxon>Gelatoporiaceae</taxon>
        <taxon>Gelatoporia</taxon>
    </lineage>
</organism>
<reference evidence="1 2" key="1">
    <citation type="journal article" date="2012" name="Proc. Natl. Acad. Sci. U.S.A.">
        <title>Comparative genomics of Ceriporiopsis subvermispora and Phanerochaete chrysosporium provide insight into selective ligninolysis.</title>
        <authorList>
            <person name="Fernandez-Fueyo E."/>
            <person name="Ruiz-Duenas F.J."/>
            <person name="Ferreira P."/>
            <person name="Floudas D."/>
            <person name="Hibbett D.S."/>
            <person name="Canessa P."/>
            <person name="Larrondo L.F."/>
            <person name="James T.Y."/>
            <person name="Seelenfreund D."/>
            <person name="Lobos S."/>
            <person name="Polanco R."/>
            <person name="Tello M."/>
            <person name="Honda Y."/>
            <person name="Watanabe T."/>
            <person name="Watanabe T."/>
            <person name="Ryu J.S."/>
            <person name="Kubicek C.P."/>
            <person name="Schmoll M."/>
            <person name="Gaskell J."/>
            <person name="Hammel K.E."/>
            <person name="St John F.J."/>
            <person name="Vanden Wymelenberg A."/>
            <person name="Sabat G."/>
            <person name="Splinter BonDurant S."/>
            <person name="Syed K."/>
            <person name="Yadav J.S."/>
            <person name="Doddapaneni H."/>
            <person name="Subramanian V."/>
            <person name="Lavin J.L."/>
            <person name="Oguiza J.A."/>
            <person name="Perez G."/>
            <person name="Pisabarro A.G."/>
            <person name="Ramirez L."/>
            <person name="Santoyo F."/>
            <person name="Master E."/>
            <person name="Coutinho P.M."/>
            <person name="Henrissat B."/>
            <person name="Lombard V."/>
            <person name="Magnuson J.K."/>
            <person name="Kuees U."/>
            <person name="Hori C."/>
            <person name="Igarashi K."/>
            <person name="Samejima M."/>
            <person name="Held B.W."/>
            <person name="Barry K.W."/>
            <person name="LaButti K.M."/>
            <person name="Lapidus A."/>
            <person name="Lindquist E.A."/>
            <person name="Lucas S.M."/>
            <person name="Riley R."/>
            <person name="Salamov A.A."/>
            <person name="Hoffmeister D."/>
            <person name="Schwenk D."/>
            <person name="Hadar Y."/>
            <person name="Yarden O."/>
            <person name="de Vries R.P."/>
            <person name="Wiebenga A."/>
            <person name="Stenlid J."/>
            <person name="Eastwood D."/>
            <person name="Grigoriev I.V."/>
            <person name="Berka R.M."/>
            <person name="Blanchette R.A."/>
            <person name="Kersten P."/>
            <person name="Martinez A.T."/>
            <person name="Vicuna R."/>
            <person name="Cullen D."/>
        </authorList>
    </citation>
    <scope>NUCLEOTIDE SEQUENCE [LARGE SCALE GENOMIC DNA]</scope>
    <source>
        <strain evidence="1 2">B</strain>
    </source>
</reference>